<dbReference type="PIRSF" id="PIRSF006268">
    <property type="entry name" value="ApbE"/>
    <property type="match status" value="1"/>
</dbReference>
<accession>A0A1H4P6C6</accession>
<keyword evidence="4 10" id="KW-0808">Transferase</keyword>
<sequence>MLTYISYGQDKKYVTVKKSYEVMGGDFDITVVSVDEELGYIYIQEALAEVQRIEKLISSWDQDSETSLINRNAGIKPVHVSWELYKLIERSIQISEITNGAFDITFTALKDVWKLDGSMQSLPSKANVEAVQSRIGYKNIVLNNKDQTVFLKKKGMKISFGGIGKGFAADKAKALLVSKDVKAGIINLNGDITTWGTKVTGDKWLIGVMNPDLKGGIASWIPILESSVATTASDGNFIMSGNKKYTHILDPKTGFPATGINSVSVFAKSAELSDALATSIFVMGLDAGLALINQLGDTEVIIVDSANKMHKSNGILLN</sequence>
<organism evidence="12 13">
    <name type="scientific">Maribacter dokdonensis</name>
    <dbReference type="NCBI Taxonomy" id="320912"/>
    <lineage>
        <taxon>Bacteria</taxon>
        <taxon>Pseudomonadati</taxon>
        <taxon>Bacteroidota</taxon>
        <taxon>Flavobacteriia</taxon>
        <taxon>Flavobacteriales</taxon>
        <taxon>Flavobacteriaceae</taxon>
        <taxon>Maribacter</taxon>
    </lineage>
</organism>
<dbReference type="InterPro" id="IPR024932">
    <property type="entry name" value="ApbE"/>
</dbReference>
<comment type="cofactor">
    <cofactor evidence="11">
        <name>Mg(2+)</name>
        <dbReference type="ChEBI" id="CHEBI:18420"/>
    </cofactor>
    <cofactor evidence="11">
        <name>Mn(2+)</name>
        <dbReference type="ChEBI" id="CHEBI:29035"/>
    </cofactor>
    <text evidence="11">Magnesium. Can also use manganese.</text>
</comment>
<dbReference type="EC" id="2.7.1.180" evidence="1 10"/>
<evidence type="ECO:0000256" key="8">
    <source>
        <dbReference type="ARBA" id="ARBA00031306"/>
    </source>
</evidence>
<evidence type="ECO:0000256" key="2">
    <source>
        <dbReference type="ARBA" id="ARBA00016337"/>
    </source>
</evidence>
<keyword evidence="6 10" id="KW-0274">FAD</keyword>
<dbReference type="Pfam" id="PF02424">
    <property type="entry name" value="ApbE"/>
    <property type="match status" value="1"/>
</dbReference>
<evidence type="ECO:0000256" key="10">
    <source>
        <dbReference type="PIRNR" id="PIRNR006268"/>
    </source>
</evidence>
<evidence type="ECO:0000256" key="1">
    <source>
        <dbReference type="ARBA" id="ARBA00011955"/>
    </source>
</evidence>
<feature type="binding site" evidence="11">
    <location>
        <position position="274"/>
    </location>
    <ligand>
        <name>Mg(2+)</name>
        <dbReference type="ChEBI" id="CHEBI:18420"/>
    </ligand>
</feature>
<keyword evidence="5 10" id="KW-0479">Metal-binding</keyword>
<reference evidence="12 13" key="1">
    <citation type="submission" date="2016-10" db="EMBL/GenBank/DDBJ databases">
        <authorList>
            <person name="de Groot N.N."/>
        </authorList>
    </citation>
    <scope>NUCLEOTIDE SEQUENCE [LARGE SCALE GENOMIC DNA]</scope>
    <source>
        <strain evidence="12 13">MAR_2009_71</strain>
    </source>
</reference>
<evidence type="ECO:0000313" key="12">
    <source>
        <dbReference type="EMBL" id="SEC03021.1"/>
    </source>
</evidence>
<evidence type="ECO:0000256" key="4">
    <source>
        <dbReference type="ARBA" id="ARBA00022679"/>
    </source>
</evidence>
<dbReference type="GO" id="GO:0046872">
    <property type="term" value="F:metal ion binding"/>
    <property type="evidence" value="ECO:0007669"/>
    <property type="project" value="UniProtKB-UniRule"/>
</dbReference>
<keyword evidence="12" id="KW-0449">Lipoprotein</keyword>
<keyword evidence="3 10" id="KW-0285">Flavoprotein</keyword>
<dbReference type="AlphaFoldDB" id="A0A1H4P6C6"/>
<dbReference type="OrthoDB" id="9778595at2"/>
<proteinExistence type="inferred from homology"/>
<evidence type="ECO:0000256" key="6">
    <source>
        <dbReference type="ARBA" id="ARBA00022827"/>
    </source>
</evidence>
<comment type="catalytic activity">
    <reaction evidence="9 10">
        <text>L-threonyl-[protein] + FAD = FMN-L-threonyl-[protein] + AMP + H(+)</text>
        <dbReference type="Rhea" id="RHEA:36847"/>
        <dbReference type="Rhea" id="RHEA-COMP:11060"/>
        <dbReference type="Rhea" id="RHEA-COMP:11061"/>
        <dbReference type="ChEBI" id="CHEBI:15378"/>
        <dbReference type="ChEBI" id="CHEBI:30013"/>
        <dbReference type="ChEBI" id="CHEBI:57692"/>
        <dbReference type="ChEBI" id="CHEBI:74257"/>
        <dbReference type="ChEBI" id="CHEBI:456215"/>
        <dbReference type="EC" id="2.7.1.180"/>
    </reaction>
</comment>
<dbReference type="PANTHER" id="PTHR30040">
    <property type="entry name" value="THIAMINE BIOSYNTHESIS LIPOPROTEIN APBE"/>
    <property type="match status" value="1"/>
</dbReference>
<dbReference type="GO" id="GO:0016740">
    <property type="term" value="F:transferase activity"/>
    <property type="evidence" value="ECO:0007669"/>
    <property type="project" value="UniProtKB-UniRule"/>
</dbReference>
<feature type="binding site" evidence="11">
    <location>
        <position position="162"/>
    </location>
    <ligand>
        <name>Mg(2+)</name>
        <dbReference type="ChEBI" id="CHEBI:18420"/>
    </ligand>
</feature>
<evidence type="ECO:0000256" key="7">
    <source>
        <dbReference type="ARBA" id="ARBA00022842"/>
    </source>
</evidence>
<dbReference type="InterPro" id="IPR003374">
    <property type="entry name" value="ApbE-like_sf"/>
</dbReference>
<gene>
    <name evidence="12" type="ORF">SAMN05192540_2171</name>
</gene>
<evidence type="ECO:0000256" key="9">
    <source>
        <dbReference type="ARBA" id="ARBA00048540"/>
    </source>
</evidence>
<feature type="binding site" evidence="11">
    <location>
        <position position="278"/>
    </location>
    <ligand>
        <name>Mg(2+)</name>
        <dbReference type="ChEBI" id="CHEBI:18420"/>
    </ligand>
</feature>
<dbReference type="SUPFAM" id="SSF143631">
    <property type="entry name" value="ApbE-like"/>
    <property type="match status" value="1"/>
</dbReference>
<evidence type="ECO:0000256" key="3">
    <source>
        <dbReference type="ARBA" id="ARBA00022630"/>
    </source>
</evidence>
<dbReference type="PANTHER" id="PTHR30040:SF2">
    <property type="entry name" value="FAD:PROTEIN FMN TRANSFERASE"/>
    <property type="match status" value="1"/>
</dbReference>
<dbReference type="Proteomes" id="UP000183038">
    <property type="component" value="Unassembled WGS sequence"/>
</dbReference>
<protein>
    <recommendedName>
        <fullName evidence="2 10">FAD:protein FMN transferase</fullName>
        <ecNumber evidence="1 10">2.7.1.180</ecNumber>
    </recommendedName>
    <alternativeName>
        <fullName evidence="8 10">Flavin transferase</fullName>
    </alternativeName>
</protein>
<name>A0A1H4P6C6_9FLAO</name>
<keyword evidence="7 10" id="KW-0460">Magnesium</keyword>
<dbReference type="Gene3D" id="3.10.520.10">
    <property type="entry name" value="ApbE-like domains"/>
    <property type="match status" value="1"/>
</dbReference>
<evidence type="ECO:0000313" key="13">
    <source>
        <dbReference type="Proteomes" id="UP000183038"/>
    </source>
</evidence>
<dbReference type="RefSeq" id="WP_074672605.1">
    <property type="nucleotide sequence ID" value="NZ_JBDUYC010000007.1"/>
</dbReference>
<comment type="similarity">
    <text evidence="10">Belongs to the ApbE family.</text>
</comment>
<evidence type="ECO:0000256" key="5">
    <source>
        <dbReference type="ARBA" id="ARBA00022723"/>
    </source>
</evidence>
<dbReference type="EMBL" id="FNTB01000001">
    <property type="protein sequence ID" value="SEC03021.1"/>
    <property type="molecule type" value="Genomic_DNA"/>
</dbReference>
<evidence type="ECO:0000256" key="11">
    <source>
        <dbReference type="PIRSR" id="PIRSR006268-2"/>
    </source>
</evidence>